<feature type="domain" description="Septin-type G" evidence="1">
    <location>
        <begin position="23"/>
        <end position="102"/>
    </location>
</feature>
<evidence type="ECO:0000313" key="3">
    <source>
        <dbReference type="Proteomes" id="UP000727407"/>
    </source>
</evidence>
<dbReference type="PROSITE" id="PS51719">
    <property type="entry name" value="G_SEPTIN"/>
    <property type="match status" value="1"/>
</dbReference>
<dbReference type="SUPFAM" id="SSF52540">
    <property type="entry name" value="P-loop containing nucleoside triphosphate hydrolases"/>
    <property type="match status" value="1"/>
</dbReference>
<keyword evidence="3" id="KW-1185">Reference proteome</keyword>
<reference evidence="2" key="1">
    <citation type="submission" date="2020-07" db="EMBL/GenBank/DDBJ databases">
        <title>Clarias magur genome sequencing, assembly and annotation.</title>
        <authorList>
            <person name="Kushwaha B."/>
            <person name="Kumar R."/>
            <person name="Das P."/>
            <person name="Joshi C.G."/>
            <person name="Kumar D."/>
            <person name="Nagpure N.S."/>
            <person name="Pandey M."/>
            <person name="Agarwal S."/>
            <person name="Srivastava S."/>
            <person name="Singh M."/>
            <person name="Sahoo L."/>
            <person name="Jayasankar P."/>
            <person name="Meher P.K."/>
            <person name="Koringa P.G."/>
            <person name="Iquebal M.A."/>
            <person name="Das S.P."/>
            <person name="Bit A."/>
            <person name="Patnaik S."/>
            <person name="Patel N."/>
            <person name="Shah T.M."/>
            <person name="Hinsu A."/>
            <person name="Jena J.K."/>
        </authorList>
    </citation>
    <scope>NUCLEOTIDE SEQUENCE</scope>
    <source>
        <strain evidence="2">CIFAMagur01</strain>
        <tissue evidence="2">Testis</tissue>
    </source>
</reference>
<accession>A0A8J4WX06</accession>
<feature type="non-terminal residue" evidence="2">
    <location>
        <position position="102"/>
    </location>
</feature>
<dbReference type="Pfam" id="PF00735">
    <property type="entry name" value="Septin"/>
    <property type="match status" value="1"/>
</dbReference>
<dbReference type="OrthoDB" id="416553at2759"/>
<evidence type="ECO:0000259" key="1">
    <source>
        <dbReference type="PROSITE" id="PS51719"/>
    </source>
</evidence>
<feature type="non-terminal residue" evidence="2">
    <location>
        <position position="1"/>
    </location>
</feature>
<gene>
    <name evidence="2" type="ORF">DAT39_015842</name>
</gene>
<sequence length="102" mass="11268">DQDKEYVGFATLPNQVHRKSVKKGFAFTLMVAGESGLGKSTLINSLFLTDLYKNRTQLNAEERIPKTVEITKHSISIEEKGVKVKLTIVDTPGFGDAVNNTE</sequence>
<dbReference type="Gene3D" id="3.40.50.300">
    <property type="entry name" value="P-loop containing nucleotide triphosphate hydrolases"/>
    <property type="match status" value="1"/>
</dbReference>
<dbReference type="AlphaFoldDB" id="A0A8J4WX06"/>
<proteinExistence type="predicted"/>
<dbReference type="InterPro" id="IPR027417">
    <property type="entry name" value="P-loop_NTPase"/>
</dbReference>
<name>A0A8J4WX06_CLAMG</name>
<protein>
    <submittedName>
        <fullName evidence="2">Septin-5-like isoform X2</fullName>
    </submittedName>
</protein>
<dbReference type="Proteomes" id="UP000727407">
    <property type="component" value="Unassembled WGS sequence"/>
</dbReference>
<comment type="caution">
    <text evidence="2">The sequence shown here is derived from an EMBL/GenBank/DDBJ whole genome shotgun (WGS) entry which is preliminary data.</text>
</comment>
<organism evidence="2 3">
    <name type="scientific">Clarias magur</name>
    <name type="common">Asian catfish</name>
    <name type="synonym">Macropteronotus magur</name>
    <dbReference type="NCBI Taxonomy" id="1594786"/>
    <lineage>
        <taxon>Eukaryota</taxon>
        <taxon>Metazoa</taxon>
        <taxon>Chordata</taxon>
        <taxon>Craniata</taxon>
        <taxon>Vertebrata</taxon>
        <taxon>Euteleostomi</taxon>
        <taxon>Actinopterygii</taxon>
        <taxon>Neopterygii</taxon>
        <taxon>Teleostei</taxon>
        <taxon>Ostariophysi</taxon>
        <taxon>Siluriformes</taxon>
        <taxon>Clariidae</taxon>
        <taxon>Clarias</taxon>
    </lineage>
</organism>
<dbReference type="EMBL" id="QNUK01000374">
    <property type="protein sequence ID" value="KAF5894452.1"/>
    <property type="molecule type" value="Genomic_DNA"/>
</dbReference>
<evidence type="ECO:0000313" key="2">
    <source>
        <dbReference type="EMBL" id="KAF5894452.1"/>
    </source>
</evidence>
<dbReference type="PANTHER" id="PTHR18884">
    <property type="entry name" value="SEPTIN"/>
    <property type="match status" value="1"/>
</dbReference>
<dbReference type="GO" id="GO:0005525">
    <property type="term" value="F:GTP binding"/>
    <property type="evidence" value="ECO:0007669"/>
    <property type="project" value="InterPro"/>
</dbReference>
<dbReference type="InterPro" id="IPR030379">
    <property type="entry name" value="G_SEPTIN_dom"/>
</dbReference>